<proteinExistence type="predicted"/>
<evidence type="ECO:0000313" key="2">
    <source>
        <dbReference type="Proteomes" id="UP001150603"/>
    </source>
</evidence>
<protein>
    <submittedName>
        <fullName evidence="1">18S rRNA maturation protein</fullName>
    </submittedName>
</protein>
<organism evidence="1 2">
    <name type="scientific">Linderina macrospora</name>
    <dbReference type="NCBI Taxonomy" id="4868"/>
    <lineage>
        <taxon>Eukaryota</taxon>
        <taxon>Fungi</taxon>
        <taxon>Fungi incertae sedis</taxon>
        <taxon>Zoopagomycota</taxon>
        <taxon>Kickxellomycotina</taxon>
        <taxon>Kickxellomycetes</taxon>
        <taxon>Kickxellales</taxon>
        <taxon>Kickxellaceae</taxon>
        <taxon>Linderina</taxon>
    </lineage>
</organism>
<name>A0ACC1J4N6_9FUNG</name>
<reference evidence="1" key="1">
    <citation type="submission" date="2022-07" db="EMBL/GenBank/DDBJ databases">
        <title>Phylogenomic reconstructions and comparative analyses of Kickxellomycotina fungi.</title>
        <authorList>
            <person name="Reynolds N.K."/>
            <person name="Stajich J.E."/>
            <person name="Barry K."/>
            <person name="Grigoriev I.V."/>
            <person name="Crous P."/>
            <person name="Smith M.E."/>
        </authorList>
    </citation>
    <scope>NUCLEOTIDE SEQUENCE</scope>
    <source>
        <strain evidence="1">NRRL 5244</strain>
    </source>
</reference>
<keyword evidence="2" id="KW-1185">Reference proteome</keyword>
<sequence>MPRYSNDNAEGGDAGSRPYTKQRKPLTNKLTERKLPNSVSACKKQLRDITRLSQRATLPSTKKVELERRIKALNVHMEQMTNSEVNKKNAKRYHHVKFFERKKVMRKLAKAEKQGNEEAIKELMVSLNYTTYYPDEQKYISL</sequence>
<comment type="caution">
    <text evidence="1">The sequence shown here is derived from an EMBL/GenBank/DDBJ whole genome shotgun (WGS) entry which is preliminary data.</text>
</comment>
<feature type="non-terminal residue" evidence="1">
    <location>
        <position position="142"/>
    </location>
</feature>
<evidence type="ECO:0000313" key="1">
    <source>
        <dbReference type="EMBL" id="KAJ1937201.1"/>
    </source>
</evidence>
<dbReference type="Proteomes" id="UP001150603">
    <property type="component" value="Unassembled WGS sequence"/>
</dbReference>
<dbReference type="EMBL" id="JANBPW010003603">
    <property type="protein sequence ID" value="KAJ1937201.1"/>
    <property type="molecule type" value="Genomic_DNA"/>
</dbReference>
<gene>
    <name evidence="1" type="primary">EFG1</name>
    <name evidence="1" type="ORF">FBU59_004823</name>
</gene>
<accession>A0ACC1J4N6</accession>